<protein>
    <submittedName>
        <fullName evidence="1">Uncharacterized protein</fullName>
    </submittedName>
</protein>
<name>A0A3B0LWU6_9GAMM</name>
<dbReference type="EMBL" id="UFQR01000003">
    <property type="protein sequence ID" value="SSW95301.1"/>
    <property type="molecule type" value="Genomic_DNA"/>
</dbReference>
<dbReference type="AlphaFoldDB" id="A0A3B0LWU6"/>
<organism evidence="1">
    <name type="scientific">Arsenophonus endosymbiont of Trialeurodes vaporariorum</name>
    <dbReference type="NCBI Taxonomy" id="235567"/>
    <lineage>
        <taxon>Bacteria</taxon>
        <taxon>Pseudomonadati</taxon>
        <taxon>Pseudomonadota</taxon>
        <taxon>Gammaproteobacteria</taxon>
        <taxon>Enterobacterales</taxon>
        <taxon>Morganellaceae</taxon>
        <taxon>Arsenophonus</taxon>
    </lineage>
</organism>
<accession>A0A3B0LWU6</accession>
<reference evidence="1" key="1">
    <citation type="submission" date="2018-04" db="EMBL/GenBank/DDBJ databases">
        <authorList>
            <person name="Go L.Y."/>
            <person name="Mitchell J.A."/>
        </authorList>
    </citation>
    <scope>NUCLEOTIDE SEQUENCE</scope>
    <source>
        <strain evidence="1">ARTV</strain>
    </source>
</reference>
<evidence type="ECO:0000313" key="1">
    <source>
        <dbReference type="EMBL" id="SSW95301.1"/>
    </source>
</evidence>
<sequence length="67" mass="7609">MTHEQFIETNVKAELLKLGFSLSVASLATSEAIRYYRKQPASRRGKMISDCLNQAKRWAKSAAKIKH</sequence>
<gene>
    <name evidence="1" type="ORF">ARTV_1049</name>
</gene>
<proteinExistence type="predicted"/>